<keyword evidence="5" id="KW-0067">ATP-binding</keyword>
<evidence type="ECO:0000256" key="2">
    <source>
        <dbReference type="ARBA" id="ARBA00022679"/>
    </source>
</evidence>
<dbReference type="Gene3D" id="3.40.1190.20">
    <property type="match status" value="1"/>
</dbReference>
<dbReference type="GO" id="GO:0016301">
    <property type="term" value="F:kinase activity"/>
    <property type="evidence" value="ECO:0007669"/>
    <property type="project" value="UniProtKB-KW"/>
</dbReference>
<keyword evidence="2" id="KW-0808">Transferase</keyword>
<dbReference type="AlphaFoldDB" id="A0A7C4BB65"/>
<keyword evidence="4 7" id="KW-0418">Kinase</keyword>
<dbReference type="InterPro" id="IPR029056">
    <property type="entry name" value="Ribokinase-like"/>
</dbReference>
<sequence>MNSDIVLTFLDFVLIQRKKIPYIMKAVEHSDIVHCNQLEPRILTGEESIDKDARKILRRSSVKLLFVTLGGDGAILYTRSGLEVSQKPFNVNVVDPTGAGDSFVAGVLYLLSRNGVEKGTLVNIDVNTLIDMLALGQVAEAACVTMPGATTGVSREAVEALLKSQYSSVKQYTKVEEFRILVA</sequence>
<accession>A0A7C4BB65</accession>
<dbReference type="InterPro" id="IPR002173">
    <property type="entry name" value="Carboh/pur_kinase_PfkB_CS"/>
</dbReference>
<dbReference type="GO" id="GO:0005524">
    <property type="term" value="F:ATP binding"/>
    <property type="evidence" value="ECO:0007669"/>
    <property type="project" value="UniProtKB-KW"/>
</dbReference>
<dbReference type="InterPro" id="IPR050306">
    <property type="entry name" value="PfkB_Carbo_kinase"/>
</dbReference>
<dbReference type="InterPro" id="IPR011611">
    <property type="entry name" value="PfkB_dom"/>
</dbReference>
<keyword evidence="3" id="KW-0547">Nucleotide-binding</keyword>
<protein>
    <submittedName>
        <fullName evidence="7">Carbohydrate kinase family protein</fullName>
    </submittedName>
</protein>
<reference evidence="7" key="1">
    <citation type="journal article" date="2020" name="mSystems">
        <title>Genome- and Community-Level Interaction Insights into Carbon Utilization and Element Cycling Functions of Hydrothermarchaeota in Hydrothermal Sediment.</title>
        <authorList>
            <person name="Zhou Z."/>
            <person name="Liu Y."/>
            <person name="Xu W."/>
            <person name="Pan J."/>
            <person name="Luo Z.H."/>
            <person name="Li M."/>
        </authorList>
    </citation>
    <scope>NUCLEOTIDE SEQUENCE [LARGE SCALE GENOMIC DNA]</scope>
    <source>
        <strain evidence="7">SpSt-732</strain>
    </source>
</reference>
<evidence type="ECO:0000256" key="4">
    <source>
        <dbReference type="ARBA" id="ARBA00022777"/>
    </source>
</evidence>
<name>A0A7C4BB65_9CREN</name>
<evidence type="ECO:0000256" key="5">
    <source>
        <dbReference type="ARBA" id="ARBA00022840"/>
    </source>
</evidence>
<evidence type="ECO:0000259" key="6">
    <source>
        <dbReference type="Pfam" id="PF00294"/>
    </source>
</evidence>
<proteinExistence type="inferred from homology"/>
<comment type="caution">
    <text evidence="7">The sequence shown here is derived from an EMBL/GenBank/DDBJ whole genome shotgun (WGS) entry which is preliminary data.</text>
</comment>
<evidence type="ECO:0000313" key="7">
    <source>
        <dbReference type="EMBL" id="HGI87051.1"/>
    </source>
</evidence>
<feature type="domain" description="Carbohydrate kinase PfkB" evidence="6">
    <location>
        <begin position="19"/>
        <end position="152"/>
    </location>
</feature>
<gene>
    <name evidence="7" type="ORF">ENV14_01435</name>
</gene>
<evidence type="ECO:0000256" key="3">
    <source>
        <dbReference type="ARBA" id="ARBA00022741"/>
    </source>
</evidence>
<comment type="similarity">
    <text evidence="1">Belongs to the carbohydrate kinase PfkB family.</text>
</comment>
<organism evidence="7">
    <name type="scientific">Ignisphaera aggregans</name>
    <dbReference type="NCBI Taxonomy" id="334771"/>
    <lineage>
        <taxon>Archaea</taxon>
        <taxon>Thermoproteota</taxon>
        <taxon>Thermoprotei</taxon>
        <taxon>Desulfurococcales</taxon>
        <taxon>Desulfurococcaceae</taxon>
        <taxon>Ignisphaera</taxon>
    </lineage>
</organism>
<dbReference type="EMBL" id="DTFF01000013">
    <property type="protein sequence ID" value="HGI87051.1"/>
    <property type="molecule type" value="Genomic_DNA"/>
</dbReference>
<evidence type="ECO:0000256" key="1">
    <source>
        <dbReference type="ARBA" id="ARBA00010688"/>
    </source>
</evidence>
<dbReference type="PROSITE" id="PS00584">
    <property type="entry name" value="PFKB_KINASES_2"/>
    <property type="match status" value="1"/>
</dbReference>
<dbReference type="PANTHER" id="PTHR43085:SF1">
    <property type="entry name" value="PSEUDOURIDINE KINASE-RELATED"/>
    <property type="match status" value="1"/>
</dbReference>
<dbReference type="PANTHER" id="PTHR43085">
    <property type="entry name" value="HEXOKINASE FAMILY MEMBER"/>
    <property type="match status" value="1"/>
</dbReference>
<dbReference type="SUPFAM" id="SSF53613">
    <property type="entry name" value="Ribokinase-like"/>
    <property type="match status" value="1"/>
</dbReference>
<dbReference type="Pfam" id="PF00294">
    <property type="entry name" value="PfkB"/>
    <property type="match status" value="1"/>
</dbReference>